<evidence type="ECO:0000313" key="4">
    <source>
        <dbReference type="EMBL" id="KSU09745.1"/>
    </source>
</evidence>
<evidence type="ECO:0000313" key="6">
    <source>
        <dbReference type="Proteomes" id="UP000031847"/>
    </source>
</evidence>
<dbReference type="EMBL" id="LKLP01000065">
    <property type="protein sequence ID" value="KSU09745.1"/>
    <property type="molecule type" value="Genomic_DNA"/>
</dbReference>
<gene>
    <name evidence="3" type="ORF">JCM5805K_1253</name>
    <name evidence="2" type="ORF">LLUC11_1346</name>
    <name evidence="4" type="ORF">LMG8520_1275</name>
    <name evidence="5" type="ORF">LMG9449_1476</name>
</gene>
<dbReference type="PANTHER" id="PTHR38446">
    <property type="entry name" value="BLL0914 PROTEIN"/>
    <property type="match status" value="1"/>
</dbReference>
<organism evidence="3 6">
    <name type="scientific">Lactococcus lactis subsp. lactis</name>
    <name type="common">Streptococcus lactis</name>
    <dbReference type="NCBI Taxonomy" id="1360"/>
    <lineage>
        <taxon>Bacteria</taxon>
        <taxon>Bacillati</taxon>
        <taxon>Bacillota</taxon>
        <taxon>Bacilli</taxon>
        <taxon>Lactobacillales</taxon>
        <taxon>Streptococcaceae</taxon>
        <taxon>Lactococcus</taxon>
    </lineage>
</organism>
<dbReference type="RefSeq" id="WP_021469905.1">
    <property type="nucleotide sequence ID" value="NZ_BAABQR010000002.1"/>
</dbReference>
<reference evidence="2 9" key="3">
    <citation type="journal article" date="2017" name="BMC Genomics">
        <title>Comparative and functional genomics of the Lactococcus lactis taxon; insights into evolution and niche adaptation.</title>
        <authorList>
            <person name="Kelleher P."/>
            <person name="Bottacini F."/>
            <person name="Mahony J."/>
            <person name="Kilcawley K.N."/>
            <person name="van Sinderen D."/>
        </authorList>
    </citation>
    <scope>NUCLEOTIDE SEQUENCE [LARGE SCALE GENOMIC DNA]</scope>
    <source>
        <strain evidence="2 9">UC11</strain>
    </source>
</reference>
<evidence type="ECO:0000313" key="8">
    <source>
        <dbReference type="Proteomes" id="UP000054230"/>
    </source>
</evidence>
<dbReference type="EMBL" id="BBSI01000022">
    <property type="protein sequence ID" value="GAM80142.1"/>
    <property type="molecule type" value="Genomic_DNA"/>
</dbReference>
<dbReference type="InterPro" id="IPR009732">
    <property type="entry name" value="DUF1304"/>
</dbReference>
<dbReference type="EMBL" id="LKLS01000120">
    <property type="protein sequence ID" value="KSU17992.1"/>
    <property type="molecule type" value="Genomic_DNA"/>
</dbReference>
<name>A0A0B8QT50_LACLL</name>
<dbReference type="AlphaFoldDB" id="A0A0B8QT50"/>
<reference evidence="7 8" key="2">
    <citation type="submission" date="2015-10" db="EMBL/GenBank/DDBJ databases">
        <title>Draft Genome Sequences of 11 Lactococcus lactis subspecies cremoris strains.</title>
        <authorList>
            <person name="Wels M."/>
            <person name="Backus L."/>
            <person name="Boekhorst J."/>
            <person name="Dijkstra A."/>
            <person name="Beerthuizen M."/>
            <person name="Kelly W."/>
            <person name="Siezen R."/>
            <person name="Bachmann H."/>
            <person name="Van Hijum S."/>
        </authorList>
    </citation>
    <scope>NUCLEOTIDE SEQUENCE [LARGE SCALE GENOMIC DNA]</scope>
    <source>
        <strain evidence="8">LMG8520</strain>
        <strain evidence="7">LMG9449</strain>
    </source>
</reference>
<dbReference type="Proteomes" id="UP000031847">
    <property type="component" value="Unassembled WGS sequence"/>
</dbReference>
<dbReference type="PATRIC" id="fig|1360.101.peg.1329"/>
<evidence type="ECO:0000313" key="5">
    <source>
        <dbReference type="EMBL" id="KSU17992.1"/>
    </source>
</evidence>
<accession>A0A0B8QT50</accession>
<dbReference type="EMBL" id="CP015904">
    <property type="protein sequence ID" value="ARE13678.1"/>
    <property type="molecule type" value="Genomic_DNA"/>
</dbReference>
<reference evidence="4" key="4">
    <citation type="journal article" date="2017" name="Genome Announc.">
        <title>Draft Genome Sequences of 24 Lactococcus lactis Strains.</title>
        <authorList>
            <person name="Backus L."/>
            <person name="Wels M."/>
            <person name="Boekhorst J."/>
            <person name="Dijkstra A.R."/>
            <person name="Beerthuyzen M."/>
            <person name="Kelly W.J."/>
            <person name="Siezen R.J."/>
            <person name="van Hijum S.A."/>
            <person name="Bachmann H."/>
        </authorList>
    </citation>
    <scope>NUCLEOTIDE SEQUENCE</scope>
    <source>
        <strain evidence="4">LMG8520</strain>
        <strain evidence="5">LMG9447</strain>
    </source>
</reference>
<evidence type="ECO:0000313" key="7">
    <source>
        <dbReference type="Proteomes" id="UP000053612"/>
    </source>
</evidence>
<dbReference type="Pfam" id="PF06993">
    <property type="entry name" value="DUF1304"/>
    <property type="match status" value="1"/>
</dbReference>
<evidence type="ECO:0000256" key="1">
    <source>
        <dbReference type="SAM" id="Phobius"/>
    </source>
</evidence>
<protein>
    <submittedName>
        <fullName evidence="4">Integral membrane protein</fullName>
    </submittedName>
    <submittedName>
        <fullName evidence="3">Predicted membrane protein</fullName>
    </submittedName>
</protein>
<feature type="transmembrane region" description="Helical" evidence="1">
    <location>
        <begin position="98"/>
        <end position="116"/>
    </location>
</feature>
<dbReference type="Proteomes" id="UP000054230">
    <property type="component" value="Unassembled WGS sequence"/>
</dbReference>
<feature type="transmembrane region" description="Helical" evidence="1">
    <location>
        <begin position="54"/>
        <end position="86"/>
    </location>
</feature>
<dbReference type="PANTHER" id="PTHR38446:SF1">
    <property type="entry name" value="BLL0914 PROTEIN"/>
    <property type="match status" value="1"/>
</dbReference>
<reference evidence="3 6" key="1">
    <citation type="submission" date="2015-01" db="EMBL/GenBank/DDBJ databases">
        <title>Lactococcus lactis subsp.lactis JCM 5805 whole genome shotgun sequence.</title>
        <authorList>
            <person name="Fujii T."/>
            <person name="Tomita Y."/>
            <person name="Ikushima S."/>
            <person name="Fujiwara D."/>
        </authorList>
    </citation>
    <scope>NUCLEOTIDE SEQUENCE [LARGE SCALE GENOMIC DNA]</scope>
    <source>
        <strain evidence="3 6">JCM 5805</strain>
    </source>
</reference>
<evidence type="ECO:0000313" key="3">
    <source>
        <dbReference type="EMBL" id="GAM80142.1"/>
    </source>
</evidence>
<evidence type="ECO:0000313" key="9">
    <source>
        <dbReference type="Proteomes" id="UP000192067"/>
    </source>
</evidence>
<keyword evidence="1" id="KW-0472">Membrane</keyword>
<evidence type="ECO:0000313" key="2">
    <source>
        <dbReference type="EMBL" id="ARE13678.1"/>
    </source>
</evidence>
<dbReference type="Proteomes" id="UP000192067">
    <property type="component" value="Chromosome"/>
</dbReference>
<keyword evidence="1" id="KW-1133">Transmembrane helix</keyword>
<sequence>MISLILIIIVGIEHLLFGFIEMFGGTKLQADAFGFDESELKNKTLQVALSNQGIYNLGFGLMIIVLAIMNAATSVFIIAMLFVILVGIYGALTVTKKILFVQALPALVTLIVLLLSL</sequence>
<proteinExistence type="predicted"/>
<keyword evidence="1" id="KW-0812">Transmembrane</keyword>
<dbReference type="Proteomes" id="UP000053612">
    <property type="component" value="Unassembled WGS sequence"/>
</dbReference>